<feature type="compositionally biased region" description="Basic residues" evidence="1">
    <location>
        <begin position="124"/>
        <end position="133"/>
    </location>
</feature>
<sequence length="294" mass="32701">MKFTLAACLLGSYAGLAAAATGCQVELLNINQAVVGSGCVPFNYYANIYDSITRAGYTVEANINCGRTETNPTYSTENVDYTVPPQSPPRRTQNQEHGREWEDSIYGMYGDVKTPRDPPPRPSQQHRRQKHRAREPEEDEESVDEEVPRRPGPEPQRPRYSRPRTNPSADQYQRQNTPRENRRSERHSGREGRDRREQQGGQDQQSSDRNYRRVHINIDTGADGGRSWSWSTDDGRGPNVNFGTPFGGSGPSLFDFGAPFGESGFPFGGRGDNGGRLPVNVPFGGLPVNLPFGL</sequence>
<name>A0A4R8Q3M4_9PEZI</name>
<dbReference type="Gene3D" id="2.10.70.110">
    <property type="match status" value="1"/>
</dbReference>
<accession>A0A4R8Q3M4</accession>
<dbReference type="InterPro" id="IPR041450">
    <property type="entry name" value="ToxB-like_N_ascomy"/>
</dbReference>
<dbReference type="PROSITE" id="PS51257">
    <property type="entry name" value="PROKAR_LIPOPROTEIN"/>
    <property type="match status" value="1"/>
</dbReference>
<feature type="compositionally biased region" description="Polar residues" evidence="1">
    <location>
        <begin position="68"/>
        <end position="79"/>
    </location>
</feature>
<feature type="compositionally biased region" description="Polar residues" evidence="1">
    <location>
        <begin position="163"/>
        <end position="176"/>
    </location>
</feature>
<comment type="caution">
    <text evidence="4">The sequence shown here is derived from an EMBL/GenBank/DDBJ whole genome shotgun (WGS) entry which is preliminary data.</text>
</comment>
<gene>
    <name evidence="4" type="ORF">C8035_v006042</name>
</gene>
<dbReference type="AlphaFoldDB" id="A0A4R8Q3M4"/>
<keyword evidence="5" id="KW-1185">Reference proteome</keyword>
<proteinExistence type="predicted"/>
<feature type="domain" description="ToxB-like N-terminal ascomycota" evidence="3">
    <location>
        <begin position="23"/>
        <end position="66"/>
    </location>
</feature>
<reference evidence="4 5" key="1">
    <citation type="submission" date="2018-11" db="EMBL/GenBank/DDBJ databases">
        <title>Genome sequence and assembly of Colletotrichum spinosum.</title>
        <authorList>
            <person name="Gan P."/>
            <person name="Shirasu K."/>
        </authorList>
    </citation>
    <scope>NUCLEOTIDE SEQUENCE [LARGE SCALE GENOMIC DNA]</scope>
    <source>
        <strain evidence="4 5">CBS 515.97</strain>
    </source>
</reference>
<evidence type="ECO:0000313" key="4">
    <source>
        <dbReference type="EMBL" id="TDZ32981.1"/>
    </source>
</evidence>
<keyword evidence="2" id="KW-0732">Signal</keyword>
<feature type="signal peptide" evidence="2">
    <location>
        <begin position="1"/>
        <end position="19"/>
    </location>
</feature>
<feature type="compositionally biased region" description="Low complexity" evidence="1">
    <location>
        <begin position="199"/>
        <end position="208"/>
    </location>
</feature>
<protein>
    <recommendedName>
        <fullName evidence="3">ToxB-like N-terminal ascomycota domain-containing protein</fullName>
    </recommendedName>
</protein>
<organism evidence="4 5">
    <name type="scientific">Colletotrichum spinosum</name>
    <dbReference type="NCBI Taxonomy" id="1347390"/>
    <lineage>
        <taxon>Eukaryota</taxon>
        <taxon>Fungi</taxon>
        <taxon>Dikarya</taxon>
        <taxon>Ascomycota</taxon>
        <taxon>Pezizomycotina</taxon>
        <taxon>Sordariomycetes</taxon>
        <taxon>Hypocreomycetidae</taxon>
        <taxon>Glomerellales</taxon>
        <taxon>Glomerellaceae</taxon>
        <taxon>Colletotrichum</taxon>
        <taxon>Colletotrichum orbiculare species complex</taxon>
    </lineage>
</organism>
<dbReference type="Proteomes" id="UP000295083">
    <property type="component" value="Unassembled WGS sequence"/>
</dbReference>
<dbReference type="Pfam" id="PF18224">
    <property type="entry name" value="ToxB_N"/>
    <property type="match status" value="1"/>
</dbReference>
<evidence type="ECO:0000313" key="5">
    <source>
        <dbReference type="Proteomes" id="UP000295083"/>
    </source>
</evidence>
<evidence type="ECO:0000256" key="2">
    <source>
        <dbReference type="SAM" id="SignalP"/>
    </source>
</evidence>
<feature type="compositionally biased region" description="Basic and acidic residues" evidence="1">
    <location>
        <begin position="177"/>
        <end position="198"/>
    </location>
</feature>
<feature type="compositionally biased region" description="Basic and acidic residues" evidence="1">
    <location>
        <begin position="93"/>
        <end position="102"/>
    </location>
</feature>
<evidence type="ECO:0000256" key="1">
    <source>
        <dbReference type="SAM" id="MobiDB-lite"/>
    </source>
</evidence>
<feature type="region of interest" description="Disordered" evidence="1">
    <location>
        <begin position="68"/>
        <end position="213"/>
    </location>
</feature>
<dbReference type="EMBL" id="QAPG01000070">
    <property type="protein sequence ID" value="TDZ32981.1"/>
    <property type="molecule type" value="Genomic_DNA"/>
</dbReference>
<feature type="chain" id="PRO_5020877784" description="ToxB-like N-terminal ascomycota domain-containing protein" evidence="2">
    <location>
        <begin position="20"/>
        <end position="294"/>
    </location>
</feature>
<feature type="compositionally biased region" description="Acidic residues" evidence="1">
    <location>
        <begin position="136"/>
        <end position="145"/>
    </location>
</feature>
<evidence type="ECO:0000259" key="3">
    <source>
        <dbReference type="Pfam" id="PF18224"/>
    </source>
</evidence>